<evidence type="ECO:0000256" key="3">
    <source>
        <dbReference type="ARBA" id="ARBA00023235"/>
    </source>
</evidence>
<keyword evidence="3" id="KW-0413">Isomerase</keyword>
<feature type="non-terminal residue" evidence="4">
    <location>
        <position position="1"/>
    </location>
</feature>
<proteinExistence type="predicted"/>
<dbReference type="GO" id="GO:0008973">
    <property type="term" value="F:phosphopentomutase activity"/>
    <property type="evidence" value="ECO:0007669"/>
    <property type="project" value="TreeGrafter"/>
</dbReference>
<protein>
    <submittedName>
        <fullName evidence="4">Uncharacterized protein</fullName>
    </submittedName>
</protein>
<keyword evidence="1" id="KW-0479">Metal-binding</keyword>
<keyword evidence="2" id="KW-0460">Magnesium</keyword>
<dbReference type="PANTHER" id="PTHR45745">
    <property type="entry name" value="PHOSPHOMANNOMUTASE 45A"/>
    <property type="match status" value="1"/>
</dbReference>
<dbReference type="InterPro" id="IPR036900">
    <property type="entry name" value="A-D-PHexomutase_C_sf"/>
</dbReference>
<keyword evidence="5" id="KW-1185">Reference proteome</keyword>
<evidence type="ECO:0000256" key="1">
    <source>
        <dbReference type="ARBA" id="ARBA00022723"/>
    </source>
</evidence>
<dbReference type="HOGENOM" id="CLU_2297414_0_0_0"/>
<dbReference type="PATRIC" id="fig|1319815.3.peg.2692"/>
<evidence type="ECO:0000313" key="4">
    <source>
        <dbReference type="EMBL" id="ERT64399.1"/>
    </source>
</evidence>
<dbReference type="GO" id="GO:0006166">
    <property type="term" value="P:purine ribonucleoside salvage"/>
    <property type="evidence" value="ECO:0007669"/>
    <property type="project" value="TreeGrafter"/>
</dbReference>
<dbReference type="Gene3D" id="3.30.310.50">
    <property type="entry name" value="Alpha-D-phosphohexomutase, C-terminal domain"/>
    <property type="match status" value="1"/>
</dbReference>
<dbReference type="AlphaFoldDB" id="U7UZR3"/>
<dbReference type="PANTHER" id="PTHR45745:SF1">
    <property type="entry name" value="PHOSPHOGLUCOMUTASE 2B-RELATED"/>
    <property type="match status" value="1"/>
</dbReference>
<organism evidence="4 5">
    <name type="scientific">Cetobacterium somerae ATCC BAA-474</name>
    <dbReference type="NCBI Taxonomy" id="1319815"/>
    <lineage>
        <taxon>Bacteria</taxon>
        <taxon>Fusobacteriati</taxon>
        <taxon>Fusobacteriota</taxon>
        <taxon>Fusobacteriia</taxon>
        <taxon>Fusobacteriales</taxon>
        <taxon>Fusobacteriaceae</taxon>
        <taxon>Cetobacterium</taxon>
    </lineage>
</organism>
<dbReference type="GO" id="GO:0046872">
    <property type="term" value="F:metal ion binding"/>
    <property type="evidence" value="ECO:0007669"/>
    <property type="project" value="UniProtKB-KW"/>
</dbReference>
<dbReference type="Proteomes" id="UP000017081">
    <property type="component" value="Unassembled WGS sequence"/>
</dbReference>
<sequence length="104" mass="11724">KKGKDGVEAIGKIMSTLRANVSDSLLGKTVISKRDFSLGYEGLPKSDVIQFVLEDNTYITARPSGTEPKIKYYFCVVGKTETEANEKLMKIMKEFEEFVDEKSY</sequence>
<dbReference type="SUPFAM" id="SSF55957">
    <property type="entry name" value="Phosphoglucomutase, C-terminal domain"/>
    <property type="match status" value="1"/>
</dbReference>
<gene>
    <name evidence="4" type="ORF">HMPREF0202_02827</name>
</gene>
<comment type="caution">
    <text evidence="4">The sequence shown here is derived from an EMBL/GenBank/DDBJ whole genome shotgun (WGS) entry which is preliminary data.</text>
</comment>
<reference evidence="4 5" key="1">
    <citation type="submission" date="2013-08" db="EMBL/GenBank/DDBJ databases">
        <authorList>
            <person name="Weinstock G."/>
            <person name="Sodergren E."/>
            <person name="Wylie T."/>
            <person name="Fulton L."/>
            <person name="Fulton R."/>
            <person name="Fronick C."/>
            <person name="O'Laughlin M."/>
            <person name="Godfrey J."/>
            <person name="Miner T."/>
            <person name="Herter B."/>
            <person name="Appelbaum E."/>
            <person name="Cordes M."/>
            <person name="Lek S."/>
            <person name="Wollam A."/>
            <person name="Pepin K.H."/>
            <person name="Palsikar V.B."/>
            <person name="Mitreva M."/>
            <person name="Wilson R.K."/>
        </authorList>
    </citation>
    <scope>NUCLEOTIDE SEQUENCE [LARGE SCALE GENOMIC DNA]</scope>
    <source>
        <strain evidence="4 5">ATCC BAA-474</strain>
    </source>
</reference>
<evidence type="ECO:0000256" key="2">
    <source>
        <dbReference type="ARBA" id="ARBA00022842"/>
    </source>
</evidence>
<dbReference type="STRING" id="1319815.HMPREF0202_02827"/>
<accession>U7UZR3</accession>
<evidence type="ECO:0000313" key="5">
    <source>
        <dbReference type="Proteomes" id="UP000017081"/>
    </source>
</evidence>
<name>U7UZR3_9FUSO</name>
<dbReference type="EMBL" id="AXZF01000178">
    <property type="protein sequence ID" value="ERT64399.1"/>
    <property type="molecule type" value="Genomic_DNA"/>
</dbReference>
<dbReference type="eggNOG" id="COG1109">
    <property type="taxonomic scope" value="Bacteria"/>
</dbReference>